<comment type="caution">
    <text evidence="1">The sequence shown here is derived from an EMBL/GenBank/DDBJ whole genome shotgun (WGS) entry which is preliminary data.</text>
</comment>
<dbReference type="Proteomes" id="UP000504714">
    <property type="component" value="Unassembled WGS sequence"/>
</dbReference>
<dbReference type="AlphaFoldDB" id="A0A6L2ZLB6"/>
<proteinExistence type="predicted"/>
<name>A0A6L2ZLB6_9ENTR</name>
<accession>A0A6L2ZLB6</accession>
<sequence length="58" mass="6884">METINKLPYQLATNRLADKTAPPLVNNYRLTDPNLDFDHNAIYERWNKEQPFSLRKHA</sequence>
<evidence type="ECO:0000313" key="1">
    <source>
        <dbReference type="EMBL" id="GFN45623.1"/>
    </source>
</evidence>
<gene>
    <name evidence="1" type="ORF">RINTU1_08750</name>
</gene>
<dbReference type="EMBL" id="BLXO01000001">
    <property type="protein sequence ID" value="GFN45623.1"/>
    <property type="molecule type" value="Genomic_DNA"/>
</dbReference>
<reference evidence="1 2" key="1">
    <citation type="submission" date="2020-06" db="EMBL/GenBank/DDBJ databases">
        <title>The genome sequence of Candidatus Regiella insecticola strain Tut.</title>
        <authorList>
            <person name="Nikoh N."/>
            <person name="Tsuchida T."/>
            <person name="Koga R."/>
            <person name="Oshima K."/>
            <person name="Hattori M."/>
            <person name="Fukatsu T."/>
        </authorList>
    </citation>
    <scope>NUCLEOTIDE SEQUENCE [LARGE SCALE GENOMIC DNA]</scope>
    <source>
        <strain evidence="1 2">Tut</strain>
    </source>
</reference>
<dbReference type="RefSeq" id="WP_176487406.1">
    <property type="nucleotide sequence ID" value="NZ_BLXO01000001.1"/>
</dbReference>
<protein>
    <submittedName>
        <fullName evidence="1">Uncharacterized protein</fullName>
    </submittedName>
</protein>
<organism evidence="1 2">
    <name type="scientific">Candidatus Regiella insecticola</name>
    <dbReference type="NCBI Taxonomy" id="138073"/>
    <lineage>
        <taxon>Bacteria</taxon>
        <taxon>Pseudomonadati</taxon>
        <taxon>Pseudomonadota</taxon>
        <taxon>Gammaproteobacteria</taxon>
        <taxon>Enterobacterales</taxon>
        <taxon>Enterobacteriaceae</taxon>
        <taxon>aphid secondary symbionts</taxon>
        <taxon>Candidatus Regiella</taxon>
    </lineage>
</organism>
<evidence type="ECO:0000313" key="2">
    <source>
        <dbReference type="Proteomes" id="UP000504714"/>
    </source>
</evidence>